<evidence type="ECO:0000313" key="2">
    <source>
        <dbReference type="EMBL" id="MFC3284070.1"/>
    </source>
</evidence>
<sequence length="253" mass="28266">MMDYLVFRLYAPLASWGEAAVGETRPTATYPGRAAILGLLGAALGIKRDDDTGQQMLNDSVRVAVKQRSPGTLMRDYHTAQVPAAQSKMTYRTRRDELSAPRRIINTILSSRDYRCDGLWTVAVWLKPGASLALDALQAALLRPRYTLYLGRKACPLGAPLAPQRIEAGCLREALDAAFPVLVGKDEKTEQKALRLPDNVVYCWEGQADLLDGEGNESGVESSDTWDAPLNRRRWQFGPRVEFRRFERLEEGR</sequence>
<name>A0ABV7LP36_9GAMM</name>
<dbReference type="Gene3D" id="3.30.70.2660">
    <property type="match status" value="1"/>
</dbReference>
<comment type="caution">
    <text evidence="2">The sequence shown here is derived from an EMBL/GenBank/DDBJ whole genome shotgun (WGS) entry which is preliminary data.</text>
</comment>
<gene>
    <name evidence="2" type="primary">cas5e</name>
    <name evidence="2" type="ORF">ACFOEV_10670</name>
</gene>
<protein>
    <submittedName>
        <fullName evidence="2">Type I-E CRISPR-associated protein Cas5/CasD</fullName>
    </submittedName>
</protein>
<dbReference type="NCBIfam" id="TIGR01868">
    <property type="entry name" value="casD_Cas5e"/>
    <property type="match status" value="1"/>
</dbReference>
<dbReference type="InterPro" id="IPR013422">
    <property type="entry name" value="CRISPR-assoc_prot_Cas5_N"/>
</dbReference>
<dbReference type="RefSeq" id="WP_386773675.1">
    <property type="nucleotide sequence ID" value="NZ_JBHRUG010000019.1"/>
</dbReference>
<dbReference type="EMBL" id="JBHRUG010000019">
    <property type="protein sequence ID" value="MFC3284070.1"/>
    <property type="molecule type" value="Genomic_DNA"/>
</dbReference>
<accession>A0ABV7LP36</accession>
<evidence type="ECO:0000256" key="1">
    <source>
        <dbReference type="ARBA" id="ARBA00023118"/>
    </source>
</evidence>
<dbReference type="InterPro" id="IPR021124">
    <property type="entry name" value="CRISPR-assoc_prot_Cas5"/>
</dbReference>
<proteinExistence type="predicted"/>
<dbReference type="Pfam" id="PF09704">
    <property type="entry name" value="Cas_Cas5d"/>
    <property type="match status" value="1"/>
</dbReference>
<dbReference type="NCBIfam" id="TIGR02593">
    <property type="entry name" value="CRISPR_cas5"/>
    <property type="match status" value="1"/>
</dbReference>
<dbReference type="InterPro" id="IPR010147">
    <property type="entry name" value="CRISPR-assoc_prot_CasD"/>
</dbReference>
<keyword evidence="3" id="KW-1185">Reference proteome</keyword>
<dbReference type="CDD" id="cd09756">
    <property type="entry name" value="Cas5_I-E"/>
    <property type="match status" value="1"/>
</dbReference>
<evidence type="ECO:0000313" key="3">
    <source>
        <dbReference type="Proteomes" id="UP001595579"/>
    </source>
</evidence>
<keyword evidence="1" id="KW-0051">Antiviral defense</keyword>
<reference evidence="3" key="1">
    <citation type="journal article" date="2019" name="Int. J. Syst. Evol. Microbiol.">
        <title>The Global Catalogue of Microorganisms (GCM) 10K type strain sequencing project: providing services to taxonomists for standard genome sequencing and annotation.</title>
        <authorList>
            <consortium name="The Broad Institute Genomics Platform"/>
            <consortium name="The Broad Institute Genome Sequencing Center for Infectious Disease"/>
            <person name="Wu L."/>
            <person name="Ma J."/>
        </authorList>
    </citation>
    <scope>NUCLEOTIDE SEQUENCE [LARGE SCALE GENOMIC DNA]</scope>
    <source>
        <strain evidence="3">CECT 7698</strain>
    </source>
</reference>
<dbReference type="Proteomes" id="UP001595579">
    <property type="component" value="Unassembled WGS sequence"/>
</dbReference>
<organism evidence="2 3">
    <name type="scientific">Litchfieldella rifensis</name>
    <dbReference type="NCBI Taxonomy" id="762643"/>
    <lineage>
        <taxon>Bacteria</taxon>
        <taxon>Pseudomonadati</taxon>
        <taxon>Pseudomonadota</taxon>
        <taxon>Gammaproteobacteria</taxon>
        <taxon>Oceanospirillales</taxon>
        <taxon>Halomonadaceae</taxon>
        <taxon>Litchfieldella</taxon>
    </lineage>
</organism>